<dbReference type="OrthoDB" id="3207600at2759"/>
<keyword evidence="3" id="KW-1185">Reference proteome</keyword>
<comment type="caution">
    <text evidence="2">The sequence shown here is derived from an EMBL/GenBank/DDBJ whole genome shotgun (WGS) entry which is preliminary data.</text>
</comment>
<feature type="transmembrane region" description="Helical" evidence="1">
    <location>
        <begin position="164"/>
        <end position="191"/>
    </location>
</feature>
<reference evidence="2 3" key="1">
    <citation type="submission" date="2020-01" db="EMBL/GenBank/DDBJ databases">
        <authorList>
            <person name="Gupta K D."/>
        </authorList>
    </citation>
    <scope>NUCLEOTIDE SEQUENCE [LARGE SCALE GENOMIC DNA]</scope>
</reference>
<evidence type="ECO:0000313" key="3">
    <source>
        <dbReference type="Proteomes" id="UP000467700"/>
    </source>
</evidence>
<keyword evidence="1" id="KW-0472">Membrane</keyword>
<dbReference type="AlphaFoldDB" id="A0A8S0XIV4"/>
<dbReference type="EMBL" id="CACVBS010000042">
    <property type="protein sequence ID" value="CAA7263909.1"/>
    <property type="molecule type" value="Genomic_DNA"/>
</dbReference>
<keyword evidence="1" id="KW-0812">Transmembrane</keyword>
<sequence length="361" mass="40478">MPPRQQSNKKKVKKGVTALKKAGWRTTNEFVIAFYGCSQQAAQSLRLQPNSTYAPASIMAAWAKNAPSVEASKELDLVTTKTAAEIMVKESTKAYHDPELRLSASGLDIPYLTTNFGLNKIQKTYSQLLPCLTLLLTTLLTAENDYERWKGSPKHRKQEMADKILVVIISMLLFFRNCATNAFQLVMGVFLSSSGASRRIIDTFNHMGLSVSYQTIQNALRSLSQDAKIQAQNFVQKSNHLWAVVYDNINFTLRTTSQRLDSATHQINATTLAVFSLPKKFTQEAYAAALSIAEGRKQANLCQNLTLESLQPTEEHHAHALSAFKHAVRSILLTCLPGKMQKRKFTKVLHKHTKKLKPRIR</sequence>
<protein>
    <submittedName>
        <fullName evidence="2">Uncharacterized protein</fullName>
    </submittedName>
</protein>
<name>A0A8S0XIV4_CYCAE</name>
<evidence type="ECO:0000313" key="2">
    <source>
        <dbReference type="EMBL" id="CAA7263909.1"/>
    </source>
</evidence>
<evidence type="ECO:0000256" key="1">
    <source>
        <dbReference type="SAM" id="Phobius"/>
    </source>
</evidence>
<organism evidence="2 3">
    <name type="scientific">Cyclocybe aegerita</name>
    <name type="common">Black poplar mushroom</name>
    <name type="synonym">Agrocybe aegerita</name>
    <dbReference type="NCBI Taxonomy" id="1973307"/>
    <lineage>
        <taxon>Eukaryota</taxon>
        <taxon>Fungi</taxon>
        <taxon>Dikarya</taxon>
        <taxon>Basidiomycota</taxon>
        <taxon>Agaricomycotina</taxon>
        <taxon>Agaricomycetes</taxon>
        <taxon>Agaricomycetidae</taxon>
        <taxon>Agaricales</taxon>
        <taxon>Agaricineae</taxon>
        <taxon>Bolbitiaceae</taxon>
        <taxon>Cyclocybe</taxon>
    </lineage>
</organism>
<proteinExistence type="predicted"/>
<keyword evidence="1" id="KW-1133">Transmembrane helix</keyword>
<dbReference type="Proteomes" id="UP000467700">
    <property type="component" value="Unassembled WGS sequence"/>
</dbReference>
<accession>A0A8S0XIV4</accession>
<gene>
    <name evidence="2" type="ORF">AAE3_LOCUS6299</name>
</gene>